<evidence type="ECO:0000313" key="6">
    <source>
        <dbReference type="EMBL" id="PCI24419.1"/>
    </source>
</evidence>
<evidence type="ECO:0000256" key="3">
    <source>
        <dbReference type="ARBA" id="ARBA00023125"/>
    </source>
</evidence>
<keyword evidence="2" id="KW-0805">Transcription regulation</keyword>
<name>A0A2A4STK4_9DELT</name>
<dbReference type="GO" id="GO:0003700">
    <property type="term" value="F:DNA-binding transcription factor activity"/>
    <property type="evidence" value="ECO:0007669"/>
    <property type="project" value="InterPro"/>
</dbReference>
<dbReference type="PROSITE" id="PS50931">
    <property type="entry name" value="HTH_LYSR"/>
    <property type="match status" value="1"/>
</dbReference>
<dbReference type="Gene3D" id="1.10.10.10">
    <property type="entry name" value="Winged helix-like DNA-binding domain superfamily/Winged helix DNA-binding domain"/>
    <property type="match status" value="1"/>
</dbReference>
<dbReference type="AlphaFoldDB" id="A0A2A4STK4"/>
<evidence type="ECO:0000256" key="2">
    <source>
        <dbReference type="ARBA" id="ARBA00023015"/>
    </source>
</evidence>
<dbReference type="Proteomes" id="UP000218113">
    <property type="component" value="Unassembled WGS sequence"/>
</dbReference>
<sequence length="299" mass="33377">MDNLAEVIVFIRVAEEGSFAEAGKSLNQTAQSIRAQVNTLEKQLGAHLVVSEKDKIRLTDQGIQYFNRCKGIFDDLEEAGKKAQQGDANLTGHLKIAGTDAFFQTHLGDLVSGFLSAHPQVTLDLTQVANMSDLTASGIDVALRIGMEGERSINWVRLIDSRRVICASPAYLKRCGIPLQPQDLDHHECIVFSDRLHLNCWQFKNGKTVREINVSGRMSGNTTHLIKETAIAGFGICRLAYFLIADELNDGQLIEILEDQAVPGNVSIYAAYPFQKRLPLKVQRFVEYLIEYFSKKAHW</sequence>
<dbReference type="Pfam" id="PF00126">
    <property type="entry name" value="HTH_1"/>
    <property type="match status" value="1"/>
</dbReference>
<proteinExistence type="inferred from homology"/>
<dbReference type="Gene3D" id="3.40.190.290">
    <property type="match status" value="1"/>
</dbReference>
<dbReference type="Pfam" id="PF03466">
    <property type="entry name" value="LysR_substrate"/>
    <property type="match status" value="1"/>
</dbReference>
<dbReference type="InterPro" id="IPR036390">
    <property type="entry name" value="WH_DNA-bd_sf"/>
</dbReference>
<comment type="similarity">
    <text evidence="1">Belongs to the LysR transcriptional regulatory family.</text>
</comment>
<dbReference type="PANTHER" id="PTHR30537">
    <property type="entry name" value="HTH-TYPE TRANSCRIPTIONAL REGULATOR"/>
    <property type="match status" value="1"/>
</dbReference>
<evidence type="ECO:0000313" key="7">
    <source>
        <dbReference type="Proteomes" id="UP000218113"/>
    </source>
</evidence>
<dbReference type="InterPro" id="IPR005119">
    <property type="entry name" value="LysR_subst-bd"/>
</dbReference>
<comment type="caution">
    <text evidence="6">The sequence shown here is derived from an EMBL/GenBank/DDBJ whole genome shotgun (WGS) entry which is preliminary data.</text>
</comment>
<keyword evidence="4" id="KW-0804">Transcription</keyword>
<keyword evidence="3" id="KW-0238">DNA-binding</keyword>
<protein>
    <recommendedName>
        <fullName evidence="5">HTH lysR-type domain-containing protein</fullName>
    </recommendedName>
</protein>
<reference evidence="7" key="1">
    <citation type="submission" date="2017-08" db="EMBL/GenBank/DDBJ databases">
        <title>A dynamic microbial community with high functional redundancy inhabits the cold, oxic subseafloor aquifer.</title>
        <authorList>
            <person name="Tully B.J."/>
            <person name="Wheat C.G."/>
            <person name="Glazer B.T."/>
            <person name="Huber J.A."/>
        </authorList>
    </citation>
    <scope>NUCLEOTIDE SEQUENCE [LARGE SCALE GENOMIC DNA]</scope>
</reference>
<dbReference type="InterPro" id="IPR036388">
    <property type="entry name" value="WH-like_DNA-bd_sf"/>
</dbReference>
<dbReference type="SUPFAM" id="SSF46785">
    <property type="entry name" value="Winged helix' DNA-binding domain"/>
    <property type="match status" value="1"/>
</dbReference>
<gene>
    <name evidence="6" type="ORF">COB67_11655</name>
</gene>
<feature type="domain" description="HTH lysR-type" evidence="5">
    <location>
        <begin position="1"/>
        <end position="59"/>
    </location>
</feature>
<evidence type="ECO:0000259" key="5">
    <source>
        <dbReference type="PROSITE" id="PS50931"/>
    </source>
</evidence>
<evidence type="ECO:0000256" key="1">
    <source>
        <dbReference type="ARBA" id="ARBA00009437"/>
    </source>
</evidence>
<dbReference type="EMBL" id="NVSR01000123">
    <property type="protein sequence ID" value="PCI24419.1"/>
    <property type="molecule type" value="Genomic_DNA"/>
</dbReference>
<dbReference type="GO" id="GO:0003677">
    <property type="term" value="F:DNA binding"/>
    <property type="evidence" value="ECO:0007669"/>
    <property type="project" value="UniProtKB-KW"/>
</dbReference>
<dbReference type="CDD" id="cd08422">
    <property type="entry name" value="PBP2_CrgA_like"/>
    <property type="match status" value="1"/>
</dbReference>
<organism evidence="6 7">
    <name type="scientific">SAR324 cluster bacterium</name>
    <dbReference type="NCBI Taxonomy" id="2024889"/>
    <lineage>
        <taxon>Bacteria</taxon>
        <taxon>Deltaproteobacteria</taxon>
        <taxon>SAR324 cluster</taxon>
    </lineage>
</organism>
<dbReference type="InterPro" id="IPR058163">
    <property type="entry name" value="LysR-type_TF_proteobact-type"/>
</dbReference>
<dbReference type="PANTHER" id="PTHR30537:SF5">
    <property type="entry name" value="HTH-TYPE TRANSCRIPTIONAL ACTIVATOR TTDR-RELATED"/>
    <property type="match status" value="1"/>
</dbReference>
<evidence type="ECO:0000256" key="4">
    <source>
        <dbReference type="ARBA" id="ARBA00023163"/>
    </source>
</evidence>
<accession>A0A2A4STK4</accession>
<dbReference type="SUPFAM" id="SSF53850">
    <property type="entry name" value="Periplasmic binding protein-like II"/>
    <property type="match status" value="1"/>
</dbReference>
<dbReference type="InterPro" id="IPR000847">
    <property type="entry name" value="LysR_HTH_N"/>
</dbReference>